<sequence length="110" mass="12052">MPRQRRNQLANPHDVGLAPSRLPKQIQFFGLAALAVLLVVALGYFVTEHWRRGTLVFGVAVLWLAVLRLACDSGVLGVLAVRSRRFDFWFTTGLGCAIVYLAVSIDALGS</sequence>
<feature type="transmembrane region" description="Helical" evidence="1">
    <location>
        <begin position="53"/>
        <end position="81"/>
    </location>
</feature>
<reference evidence="2 3" key="1">
    <citation type="submission" date="2015-05" db="EMBL/GenBank/DDBJ databases">
        <title>Complete genome sequence of Corynebacterium epidermidicanis DSM 45586, isolated from the skin of a dog suffering from pruritus.</title>
        <authorList>
            <person name="Ruckert C."/>
            <person name="Albersmeier A."/>
            <person name="Winkler A."/>
            <person name="Tauch A."/>
        </authorList>
    </citation>
    <scope>NUCLEOTIDE SEQUENCE [LARGE SCALE GENOMIC DNA]</scope>
    <source>
        <strain evidence="2 3">DSM 45586</strain>
    </source>
</reference>
<keyword evidence="1" id="KW-0812">Transmembrane</keyword>
<dbReference type="InterPro" id="IPR021385">
    <property type="entry name" value="DUF3017"/>
</dbReference>
<dbReference type="AlphaFoldDB" id="A0A0G3GMF7"/>
<keyword evidence="1" id="KW-1133">Transmembrane helix</keyword>
<evidence type="ECO:0000313" key="2">
    <source>
        <dbReference type="EMBL" id="AKK02416.1"/>
    </source>
</evidence>
<dbReference type="RefSeq" id="WP_047239631.1">
    <property type="nucleotide sequence ID" value="NZ_CP011541.1"/>
</dbReference>
<dbReference type="Pfam" id="PF11222">
    <property type="entry name" value="DUF3017"/>
    <property type="match status" value="1"/>
</dbReference>
<keyword evidence="1" id="KW-0472">Membrane</keyword>
<keyword evidence="3" id="KW-1185">Reference proteome</keyword>
<name>A0A0G3GMF7_9CORY</name>
<dbReference type="EMBL" id="CP011541">
    <property type="protein sequence ID" value="AKK02416.1"/>
    <property type="molecule type" value="Genomic_DNA"/>
</dbReference>
<evidence type="ECO:0000313" key="3">
    <source>
        <dbReference type="Proteomes" id="UP000035368"/>
    </source>
</evidence>
<dbReference type="KEGG" id="cei:CEPID_02680"/>
<proteinExistence type="predicted"/>
<organism evidence="2 3">
    <name type="scientific">Corynebacterium epidermidicanis</name>
    <dbReference type="NCBI Taxonomy" id="1050174"/>
    <lineage>
        <taxon>Bacteria</taxon>
        <taxon>Bacillati</taxon>
        <taxon>Actinomycetota</taxon>
        <taxon>Actinomycetes</taxon>
        <taxon>Mycobacteriales</taxon>
        <taxon>Corynebacteriaceae</taxon>
        <taxon>Corynebacterium</taxon>
    </lineage>
</organism>
<accession>A0A0G3GMF7</accession>
<dbReference type="OrthoDB" id="4411540at2"/>
<protein>
    <submittedName>
        <fullName evidence="2">Putative DUF3017 family protein</fullName>
    </submittedName>
</protein>
<evidence type="ECO:0000256" key="1">
    <source>
        <dbReference type="SAM" id="Phobius"/>
    </source>
</evidence>
<dbReference type="Proteomes" id="UP000035368">
    <property type="component" value="Chromosome"/>
</dbReference>
<gene>
    <name evidence="2" type="ORF">CEPID_02680</name>
</gene>
<feature type="transmembrane region" description="Helical" evidence="1">
    <location>
        <begin position="88"/>
        <end position="108"/>
    </location>
</feature>
<dbReference type="STRING" id="1050174.CEPID_02680"/>
<feature type="transmembrane region" description="Helical" evidence="1">
    <location>
        <begin position="28"/>
        <end position="47"/>
    </location>
</feature>